<dbReference type="EMBL" id="JBEDUW010000006">
    <property type="protein sequence ID" value="KAK9920442.1"/>
    <property type="molecule type" value="Genomic_DNA"/>
</dbReference>
<evidence type="ECO:0000256" key="15">
    <source>
        <dbReference type="ARBA" id="ARBA00022989"/>
    </source>
</evidence>
<accession>A0AAW1W7P9</accession>
<evidence type="ECO:0000256" key="20">
    <source>
        <dbReference type="ARBA" id="ARBA00048679"/>
    </source>
</evidence>
<evidence type="ECO:0000256" key="19">
    <source>
        <dbReference type="ARBA" id="ARBA00047899"/>
    </source>
</evidence>
<dbReference type="Pfam" id="PF07714">
    <property type="entry name" value="PK_Tyr_Ser-Thr"/>
    <property type="match status" value="1"/>
</dbReference>
<evidence type="ECO:0000256" key="14">
    <source>
        <dbReference type="ARBA" id="ARBA00022840"/>
    </source>
</evidence>
<feature type="domain" description="Protein kinase" evidence="23">
    <location>
        <begin position="455"/>
        <end position="782"/>
    </location>
</feature>
<keyword evidence="4" id="KW-1003">Cell membrane</keyword>
<evidence type="ECO:0000256" key="21">
    <source>
        <dbReference type="PROSITE-ProRule" id="PRU10141"/>
    </source>
</evidence>
<evidence type="ECO:0000259" key="23">
    <source>
        <dbReference type="PROSITE" id="PS50011"/>
    </source>
</evidence>
<keyword evidence="9 22" id="KW-0812">Transmembrane</keyword>
<feature type="binding site" evidence="21">
    <location>
        <position position="484"/>
    </location>
    <ligand>
        <name>ATP</name>
        <dbReference type="ChEBI" id="CHEBI:30616"/>
    </ligand>
</feature>
<evidence type="ECO:0000256" key="2">
    <source>
        <dbReference type="ARBA" id="ARBA00004479"/>
    </source>
</evidence>
<dbReference type="EC" id="2.7.11.1" evidence="3"/>
<dbReference type="Pfam" id="PF00560">
    <property type="entry name" value="LRR_1"/>
    <property type="match status" value="7"/>
</dbReference>
<evidence type="ECO:0000256" key="22">
    <source>
        <dbReference type="SAM" id="Phobius"/>
    </source>
</evidence>
<comment type="caution">
    <text evidence="24">The sequence shown here is derived from an EMBL/GenBank/DDBJ whole genome shotgun (WGS) entry which is preliminary data.</text>
</comment>
<evidence type="ECO:0000256" key="3">
    <source>
        <dbReference type="ARBA" id="ARBA00012513"/>
    </source>
</evidence>
<dbReference type="SUPFAM" id="SSF56112">
    <property type="entry name" value="Protein kinase-like (PK-like)"/>
    <property type="match status" value="1"/>
</dbReference>
<keyword evidence="17" id="KW-0675">Receptor</keyword>
<dbReference type="PROSITE" id="PS00107">
    <property type="entry name" value="PROTEIN_KINASE_ATP"/>
    <property type="match status" value="1"/>
</dbReference>
<dbReference type="InterPro" id="IPR008271">
    <property type="entry name" value="Ser/Thr_kinase_AS"/>
</dbReference>
<dbReference type="InterPro" id="IPR000719">
    <property type="entry name" value="Prot_kinase_dom"/>
</dbReference>
<comment type="catalytic activity">
    <reaction evidence="19">
        <text>L-threonyl-[protein] + ATP = O-phospho-L-threonyl-[protein] + ADP + H(+)</text>
        <dbReference type="Rhea" id="RHEA:46608"/>
        <dbReference type="Rhea" id="RHEA-COMP:11060"/>
        <dbReference type="Rhea" id="RHEA-COMP:11605"/>
        <dbReference type="ChEBI" id="CHEBI:15378"/>
        <dbReference type="ChEBI" id="CHEBI:30013"/>
        <dbReference type="ChEBI" id="CHEBI:30616"/>
        <dbReference type="ChEBI" id="CHEBI:61977"/>
        <dbReference type="ChEBI" id="CHEBI:456216"/>
        <dbReference type="EC" id="2.7.11.1"/>
    </reaction>
</comment>
<dbReference type="InterPro" id="IPR011009">
    <property type="entry name" value="Kinase-like_dom_sf"/>
</dbReference>
<keyword evidence="8" id="KW-0808">Transferase</keyword>
<evidence type="ECO:0000256" key="13">
    <source>
        <dbReference type="ARBA" id="ARBA00022777"/>
    </source>
</evidence>
<dbReference type="InterPro" id="IPR017441">
    <property type="entry name" value="Protein_kinase_ATP_BS"/>
</dbReference>
<dbReference type="PANTHER" id="PTHR27008">
    <property type="entry name" value="OS04G0122200 PROTEIN"/>
    <property type="match status" value="1"/>
</dbReference>
<evidence type="ECO:0000256" key="12">
    <source>
        <dbReference type="ARBA" id="ARBA00022741"/>
    </source>
</evidence>
<dbReference type="GO" id="GO:0005886">
    <property type="term" value="C:plasma membrane"/>
    <property type="evidence" value="ECO:0007669"/>
    <property type="project" value="UniProtKB-SubCell"/>
</dbReference>
<feature type="transmembrane region" description="Helical" evidence="22">
    <location>
        <begin position="12"/>
        <end position="34"/>
    </location>
</feature>
<dbReference type="InterPro" id="IPR001245">
    <property type="entry name" value="Ser-Thr/Tyr_kinase_cat_dom"/>
</dbReference>
<keyword evidence="13" id="KW-0418">Kinase</keyword>
<evidence type="ECO:0000256" key="10">
    <source>
        <dbReference type="ARBA" id="ARBA00022729"/>
    </source>
</evidence>
<proteinExistence type="predicted"/>
<dbReference type="InterPro" id="IPR001611">
    <property type="entry name" value="Leu-rich_rpt"/>
</dbReference>
<protein>
    <recommendedName>
        <fullName evidence="3">non-specific serine/threonine protein kinase</fullName>
        <ecNumber evidence="3">2.7.11.1</ecNumber>
    </recommendedName>
</protein>
<evidence type="ECO:0000256" key="5">
    <source>
        <dbReference type="ARBA" id="ARBA00022527"/>
    </source>
</evidence>
<name>A0AAW1W7P9_RUBAR</name>
<keyword evidence="25" id="KW-1185">Reference proteome</keyword>
<dbReference type="FunFam" id="1.10.510.10:FF:000358">
    <property type="entry name" value="Putative leucine-rich repeat receptor-like serine/threonine-protein kinase"/>
    <property type="match status" value="1"/>
</dbReference>
<reference evidence="24 25" key="1">
    <citation type="journal article" date="2023" name="G3 (Bethesda)">
        <title>A chromosome-length genome assembly and annotation of blackberry (Rubus argutus, cv. 'Hillquist').</title>
        <authorList>
            <person name="Bruna T."/>
            <person name="Aryal R."/>
            <person name="Dudchenko O."/>
            <person name="Sargent D.J."/>
            <person name="Mead D."/>
            <person name="Buti M."/>
            <person name="Cavallini A."/>
            <person name="Hytonen T."/>
            <person name="Andres J."/>
            <person name="Pham M."/>
            <person name="Weisz D."/>
            <person name="Mascagni F."/>
            <person name="Usai G."/>
            <person name="Natali L."/>
            <person name="Bassil N."/>
            <person name="Fernandez G.E."/>
            <person name="Lomsadze A."/>
            <person name="Armour M."/>
            <person name="Olukolu B."/>
            <person name="Poorten T."/>
            <person name="Britton C."/>
            <person name="Davik J."/>
            <person name="Ashrafi H."/>
            <person name="Aiden E.L."/>
            <person name="Borodovsky M."/>
            <person name="Worthington M."/>
        </authorList>
    </citation>
    <scope>NUCLEOTIDE SEQUENCE [LARGE SCALE GENOMIC DNA]</scope>
    <source>
        <strain evidence="24">PI 553951</strain>
    </source>
</reference>
<evidence type="ECO:0000256" key="6">
    <source>
        <dbReference type="ARBA" id="ARBA00022553"/>
    </source>
</evidence>
<keyword evidence="12 21" id="KW-0547">Nucleotide-binding</keyword>
<keyword evidence="10" id="KW-0732">Signal</keyword>
<dbReference type="SUPFAM" id="SSF52047">
    <property type="entry name" value="RNI-like"/>
    <property type="match status" value="1"/>
</dbReference>
<dbReference type="GO" id="GO:0005524">
    <property type="term" value="F:ATP binding"/>
    <property type="evidence" value="ECO:0007669"/>
    <property type="project" value="UniProtKB-UniRule"/>
</dbReference>
<organism evidence="24 25">
    <name type="scientific">Rubus argutus</name>
    <name type="common">Southern blackberry</name>
    <dbReference type="NCBI Taxonomy" id="59490"/>
    <lineage>
        <taxon>Eukaryota</taxon>
        <taxon>Viridiplantae</taxon>
        <taxon>Streptophyta</taxon>
        <taxon>Embryophyta</taxon>
        <taxon>Tracheophyta</taxon>
        <taxon>Spermatophyta</taxon>
        <taxon>Magnoliopsida</taxon>
        <taxon>eudicotyledons</taxon>
        <taxon>Gunneridae</taxon>
        <taxon>Pentapetalae</taxon>
        <taxon>rosids</taxon>
        <taxon>fabids</taxon>
        <taxon>Rosales</taxon>
        <taxon>Rosaceae</taxon>
        <taxon>Rosoideae</taxon>
        <taxon>Rosoideae incertae sedis</taxon>
        <taxon>Rubus</taxon>
    </lineage>
</organism>
<dbReference type="GO" id="GO:0004674">
    <property type="term" value="F:protein serine/threonine kinase activity"/>
    <property type="evidence" value="ECO:0007669"/>
    <property type="project" value="UniProtKB-KW"/>
</dbReference>
<dbReference type="InterPro" id="IPR032675">
    <property type="entry name" value="LRR_dom_sf"/>
</dbReference>
<dbReference type="FunFam" id="3.30.200.20:FF:000432">
    <property type="entry name" value="LRR receptor-like serine/threonine-protein kinase EFR"/>
    <property type="match status" value="1"/>
</dbReference>
<keyword evidence="16 22" id="KW-0472">Membrane</keyword>
<evidence type="ECO:0000256" key="8">
    <source>
        <dbReference type="ARBA" id="ARBA00022679"/>
    </source>
</evidence>
<dbReference type="Gene3D" id="1.10.510.10">
    <property type="entry name" value="Transferase(Phosphotransferase) domain 1"/>
    <property type="match status" value="1"/>
</dbReference>
<evidence type="ECO:0000256" key="9">
    <source>
        <dbReference type="ARBA" id="ARBA00022692"/>
    </source>
</evidence>
<gene>
    <name evidence="24" type="ORF">M0R45_028997</name>
</gene>
<evidence type="ECO:0000256" key="16">
    <source>
        <dbReference type="ARBA" id="ARBA00023136"/>
    </source>
</evidence>
<keyword evidence="5" id="KW-0723">Serine/threonine-protein kinase</keyword>
<evidence type="ECO:0000256" key="17">
    <source>
        <dbReference type="ARBA" id="ARBA00023170"/>
    </source>
</evidence>
<dbReference type="Gene3D" id="3.80.10.10">
    <property type="entry name" value="Ribonuclease Inhibitor"/>
    <property type="match status" value="1"/>
</dbReference>
<dbReference type="PANTHER" id="PTHR27008:SF499">
    <property type="entry name" value="OS06G0581500 PROTEIN"/>
    <property type="match status" value="1"/>
</dbReference>
<evidence type="ECO:0000256" key="11">
    <source>
        <dbReference type="ARBA" id="ARBA00022737"/>
    </source>
</evidence>
<keyword evidence="7" id="KW-0433">Leucine-rich repeat</keyword>
<comment type="catalytic activity">
    <reaction evidence="20">
        <text>L-seryl-[protein] + ATP = O-phospho-L-seryl-[protein] + ADP + H(+)</text>
        <dbReference type="Rhea" id="RHEA:17989"/>
        <dbReference type="Rhea" id="RHEA-COMP:9863"/>
        <dbReference type="Rhea" id="RHEA-COMP:11604"/>
        <dbReference type="ChEBI" id="CHEBI:15378"/>
        <dbReference type="ChEBI" id="CHEBI:29999"/>
        <dbReference type="ChEBI" id="CHEBI:30616"/>
        <dbReference type="ChEBI" id="CHEBI:83421"/>
        <dbReference type="ChEBI" id="CHEBI:456216"/>
        <dbReference type="EC" id="2.7.11.1"/>
    </reaction>
</comment>
<feature type="transmembrane region" description="Helical" evidence="22">
    <location>
        <begin position="399"/>
        <end position="419"/>
    </location>
</feature>
<keyword evidence="18" id="KW-0325">Glycoprotein</keyword>
<evidence type="ECO:0000256" key="4">
    <source>
        <dbReference type="ARBA" id="ARBA00022475"/>
    </source>
</evidence>
<dbReference type="SMART" id="SM00220">
    <property type="entry name" value="S_TKc"/>
    <property type="match status" value="1"/>
</dbReference>
<evidence type="ECO:0000313" key="24">
    <source>
        <dbReference type="EMBL" id="KAK9920442.1"/>
    </source>
</evidence>
<dbReference type="Gene3D" id="3.30.200.20">
    <property type="entry name" value="Phosphorylase Kinase, domain 1"/>
    <property type="match status" value="1"/>
</dbReference>
<keyword evidence="11" id="KW-0677">Repeat</keyword>
<dbReference type="PROSITE" id="PS50011">
    <property type="entry name" value="PROTEIN_KINASE_DOM"/>
    <property type="match status" value="1"/>
</dbReference>
<dbReference type="Proteomes" id="UP001457282">
    <property type="component" value="Unassembled WGS sequence"/>
</dbReference>
<evidence type="ECO:0000256" key="1">
    <source>
        <dbReference type="ARBA" id="ARBA00004162"/>
    </source>
</evidence>
<evidence type="ECO:0000256" key="7">
    <source>
        <dbReference type="ARBA" id="ARBA00022614"/>
    </source>
</evidence>
<keyword evidence="14 21" id="KW-0067">ATP-binding</keyword>
<dbReference type="AlphaFoldDB" id="A0AAW1W7P9"/>
<comment type="subcellular location">
    <subcellularLocation>
        <location evidence="1">Cell membrane</location>
        <topology evidence="1">Single-pass membrane protein</topology>
    </subcellularLocation>
    <subcellularLocation>
        <location evidence="2">Membrane</location>
        <topology evidence="2">Single-pass type I membrane protein</topology>
    </subcellularLocation>
</comment>
<sequence>MMEHSLAHCRWILLQFIPGFIVLCISSGSIPASLSNASRLRLLDFAENGLTGKFPAENLGSLERLVRVNFDDNSLGSGKAGDLDSLSFLANCTNLEVLSFSRNSLGGKLPESIANFSTQLRIFTMGGNLIHGSLPTGIGNLVNLTNLGMEQNFIGGSLPDVIGKLYKLQGLYLNLNRFSGPIPTSLGNLTLVTRLFMEGNRFKGSIPPSLGNCKNLLILNLSSNNLDGIIPKEVIGLSSLSISLSMSQNSLTGSLPDEVGASVNLAELDISGNNLSGEIPITLGSCNSLVSLHLEGNEFKGEIPQSLEKLRGLEEMDISQNNLSGQIPEFLGKFGALKHLNLSQNDFEGELPREGIFLNASGVSILGNDKLCGGIPELLLPACSSRKPHSSRGLLAPKVIIPLTCAIAVIIALSCLVTAHSMMKKSKGRLVTSSSYKDSYASVSYSELVESTNGFSVDNLIGSGSFGSVYKGVLGTNGMVVAVKVLNLQQHGASKSFIDECKALRSIRHRNLLKIITACSSVDNKGNDFKSLVFNFMKNGSLDPWLHPREGSQTQRLSLIQRLNIAIDVASALDYLHDDCETSIVHCDLKSSNVLLDEDMVAHVGDFGLASLLLEASTNQTMSAGLKGSIGYIPPEYGMGCQASILGDIYSYGILLLEMFTGRRPTDDMFKDGLSIHQFTAMAFPDRVMDIVDTSLLLIETDEVNDDVKYSNDIKERPKAGHKDIGQVNARGLEECLVSVMQVGLLCSAISPKERILMNVVVNKMNAIRDSYLKLTKKTKFVT</sequence>
<keyword evidence="15 22" id="KW-1133">Transmembrane helix</keyword>
<dbReference type="PROSITE" id="PS00108">
    <property type="entry name" value="PROTEIN_KINASE_ST"/>
    <property type="match status" value="1"/>
</dbReference>
<evidence type="ECO:0000313" key="25">
    <source>
        <dbReference type="Proteomes" id="UP001457282"/>
    </source>
</evidence>
<keyword evidence="6" id="KW-0597">Phosphoprotein</keyword>
<evidence type="ECO:0000256" key="18">
    <source>
        <dbReference type="ARBA" id="ARBA00023180"/>
    </source>
</evidence>
<dbReference type="FunFam" id="3.80.10.10:FF:000288">
    <property type="entry name" value="LRR receptor-like serine/threonine-protein kinase EFR"/>
    <property type="match status" value="1"/>
</dbReference>
<dbReference type="InterPro" id="IPR051809">
    <property type="entry name" value="Plant_receptor-like_S/T_kinase"/>
</dbReference>